<sequence length="135" mass="14435">MMVLAVTVLSATKADAQTPVTKWSLFSTSITFPRSTSNSTLIDQLNVVSNWGSFQTTSIPSTGSSNLRAISVSYDASTTNSPDIDATSLQNFYNALKAYYIAAPNTFPVVSPSTFTISATVNGSTQTYTIEVTLR</sequence>
<reference evidence="1" key="1">
    <citation type="submission" date="2023-03" db="EMBL/GenBank/DDBJ databases">
        <title>Andean soil-derived lignocellulolytic bacterial consortium as a source of novel taxa and putative plastic-active enzymes.</title>
        <authorList>
            <person name="Diaz-Garcia L."/>
            <person name="Chuvochina M."/>
            <person name="Feuerriegel G."/>
            <person name="Bunk B."/>
            <person name="Sproer C."/>
            <person name="Streit W.R."/>
            <person name="Rodriguez L.M."/>
            <person name="Overmann J."/>
            <person name="Jimenez D.J."/>
        </authorList>
    </citation>
    <scope>NUCLEOTIDE SEQUENCE</scope>
    <source>
        <strain evidence="1">MAG 7</strain>
    </source>
</reference>
<dbReference type="Proteomes" id="UP001220610">
    <property type="component" value="Chromosome"/>
</dbReference>
<dbReference type="AlphaFoldDB" id="A0AAJ5WV67"/>
<evidence type="ECO:0000313" key="1">
    <source>
        <dbReference type="EMBL" id="WEK38004.1"/>
    </source>
</evidence>
<proteinExistence type="predicted"/>
<dbReference type="EMBL" id="CP119311">
    <property type="protein sequence ID" value="WEK38004.1"/>
    <property type="molecule type" value="Genomic_DNA"/>
</dbReference>
<name>A0AAJ5WV67_9BACT</name>
<evidence type="ECO:0000313" key="2">
    <source>
        <dbReference type="Proteomes" id="UP001220610"/>
    </source>
</evidence>
<gene>
    <name evidence="1" type="ORF">P0Y53_10880</name>
</gene>
<organism evidence="1 2">
    <name type="scientific">Candidatus Pseudobacter hemicellulosilyticus</name>
    <dbReference type="NCBI Taxonomy" id="3121375"/>
    <lineage>
        <taxon>Bacteria</taxon>
        <taxon>Pseudomonadati</taxon>
        <taxon>Bacteroidota</taxon>
        <taxon>Chitinophagia</taxon>
        <taxon>Chitinophagales</taxon>
        <taxon>Chitinophagaceae</taxon>
        <taxon>Pseudobacter</taxon>
    </lineage>
</organism>
<accession>A0AAJ5WV67</accession>
<protein>
    <submittedName>
        <fullName evidence="1">Uncharacterized protein</fullName>
    </submittedName>
</protein>